<dbReference type="CDD" id="cd08412">
    <property type="entry name" value="PBP2_PAO1_like"/>
    <property type="match status" value="1"/>
</dbReference>
<keyword evidence="2" id="KW-0805">Transcription regulation</keyword>
<feature type="domain" description="HTH lysR-type" evidence="5">
    <location>
        <begin position="5"/>
        <end position="63"/>
    </location>
</feature>
<dbReference type="InterPro" id="IPR050950">
    <property type="entry name" value="HTH-type_LysR_regulators"/>
</dbReference>
<evidence type="ECO:0000313" key="7">
    <source>
        <dbReference type="Proteomes" id="UP001233360"/>
    </source>
</evidence>
<comment type="caution">
    <text evidence="6">The sequence shown here is derived from an EMBL/GenBank/DDBJ whole genome shotgun (WGS) entry which is preliminary data.</text>
</comment>
<gene>
    <name evidence="6" type="ORF">QE380_001948</name>
</gene>
<protein>
    <submittedName>
        <fullName evidence="6">DNA-binding transcriptional LysR family regulator</fullName>
    </submittedName>
</protein>
<keyword evidence="4" id="KW-0804">Transcription</keyword>
<dbReference type="PANTHER" id="PTHR30419">
    <property type="entry name" value="HTH-TYPE TRANSCRIPTIONAL REGULATOR YBHD"/>
    <property type="match status" value="1"/>
</dbReference>
<keyword evidence="3 6" id="KW-0238">DNA-binding</keyword>
<dbReference type="InterPro" id="IPR036388">
    <property type="entry name" value="WH-like_DNA-bd_sf"/>
</dbReference>
<evidence type="ECO:0000256" key="2">
    <source>
        <dbReference type="ARBA" id="ARBA00023015"/>
    </source>
</evidence>
<dbReference type="PANTHER" id="PTHR30419:SF8">
    <property type="entry name" value="NITROGEN ASSIMILATION TRANSCRIPTIONAL ACTIVATOR-RELATED"/>
    <property type="match status" value="1"/>
</dbReference>
<dbReference type="InterPro" id="IPR005119">
    <property type="entry name" value="LysR_subst-bd"/>
</dbReference>
<dbReference type="GO" id="GO:0003677">
    <property type="term" value="F:DNA binding"/>
    <property type="evidence" value="ECO:0007669"/>
    <property type="project" value="UniProtKB-KW"/>
</dbReference>
<dbReference type="PROSITE" id="PS50931">
    <property type="entry name" value="HTH_LYSR"/>
    <property type="match status" value="1"/>
</dbReference>
<dbReference type="SUPFAM" id="SSF46785">
    <property type="entry name" value="Winged helix' DNA-binding domain"/>
    <property type="match status" value="1"/>
</dbReference>
<dbReference type="RefSeq" id="WP_307003461.1">
    <property type="nucleotide sequence ID" value="NZ_JAUTBK010000002.1"/>
</dbReference>
<evidence type="ECO:0000313" key="6">
    <source>
        <dbReference type="EMBL" id="MDQ1209025.1"/>
    </source>
</evidence>
<dbReference type="InterPro" id="IPR036390">
    <property type="entry name" value="WH_DNA-bd_sf"/>
</dbReference>
<dbReference type="Gene3D" id="1.10.10.10">
    <property type="entry name" value="Winged helix-like DNA-binding domain superfamily/Winged helix DNA-binding domain"/>
    <property type="match status" value="1"/>
</dbReference>
<organism evidence="6 7">
    <name type="scientific">Acinetobacter baylyi</name>
    <dbReference type="NCBI Taxonomy" id="202950"/>
    <lineage>
        <taxon>Bacteria</taxon>
        <taxon>Pseudomonadati</taxon>
        <taxon>Pseudomonadota</taxon>
        <taxon>Gammaproteobacteria</taxon>
        <taxon>Moraxellales</taxon>
        <taxon>Moraxellaceae</taxon>
        <taxon>Acinetobacter</taxon>
    </lineage>
</organism>
<accession>A0ABU0UWT4</accession>
<dbReference type="SUPFAM" id="SSF53850">
    <property type="entry name" value="Periplasmic binding protein-like II"/>
    <property type="match status" value="1"/>
</dbReference>
<dbReference type="InterPro" id="IPR000847">
    <property type="entry name" value="LysR_HTH_N"/>
</dbReference>
<evidence type="ECO:0000256" key="4">
    <source>
        <dbReference type="ARBA" id="ARBA00023163"/>
    </source>
</evidence>
<proteinExistence type="inferred from homology"/>
<dbReference type="EMBL" id="JAUTBK010000002">
    <property type="protein sequence ID" value="MDQ1209025.1"/>
    <property type="molecule type" value="Genomic_DNA"/>
</dbReference>
<sequence>MLNRISLRQIQYFVATAESGSIIIASEKIHVSSPSISAAIAHIESELQAQLFIRQHAKGLILTDIGEKVMQECKVLLSQADNLYALVADFSGSVRGPLKLGCFTAFAPMIHAEVIQGFCNLYKNVTLNVSEDDQMVLMNRLIRNELDVALTYDLNLEDDLVNFESLAILPPHVLVSESHPLAQNSAVTLEELTELPMVLLDMPYSNDYFISLFRKYKLSPKVTHSSRHVDVVRSMVANNLGYTILNVRPKNNYSLDGKRLVRLRIAGSHRPMHIGLATAKNATLNTVAQAFISRCRAFISNHYISGMTDAHFFDPHIKSHALDVQEPE</sequence>
<reference evidence="6 7" key="1">
    <citation type="submission" date="2023-07" db="EMBL/GenBank/DDBJ databases">
        <title>Functional and genomic diversity of the sorghum phyllosphere microbiome.</title>
        <authorList>
            <person name="Shade A."/>
        </authorList>
    </citation>
    <scope>NUCLEOTIDE SEQUENCE [LARGE SCALE GENOMIC DNA]</scope>
    <source>
        <strain evidence="6 7">SORGH_AS_0887</strain>
    </source>
</reference>
<dbReference type="Proteomes" id="UP001233360">
    <property type="component" value="Unassembled WGS sequence"/>
</dbReference>
<name>A0ABU0UWT4_ACIBI</name>
<keyword evidence="7" id="KW-1185">Reference proteome</keyword>
<evidence type="ECO:0000259" key="5">
    <source>
        <dbReference type="PROSITE" id="PS50931"/>
    </source>
</evidence>
<evidence type="ECO:0000256" key="1">
    <source>
        <dbReference type="ARBA" id="ARBA00009437"/>
    </source>
</evidence>
<dbReference type="Pfam" id="PF03466">
    <property type="entry name" value="LysR_substrate"/>
    <property type="match status" value="1"/>
</dbReference>
<comment type="similarity">
    <text evidence="1">Belongs to the LysR transcriptional regulatory family.</text>
</comment>
<dbReference type="Gene3D" id="3.40.190.10">
    <property type="entry name" value="Periplasmic binding protein-like II"/>
    <property type="match status" value="2"/>
</dbReference>
<evidence type="ECO:0000256" key="3">
    <source>
        <dbReference type="ARBA" id="ARBA00023125"/>
    </source>
</evidence>
<dbReference type="Pfam" id="PF00126">
    <property type="entry name" value="HTH_1"/>
    <property type="match status" value="1"/>
</dbReference>